<evidence type="ECO:0000256" key="1">
    <source>
        <dbReference type="SAM" id="MobiDB-lite"/>
    </source>
</evidence>
<keyword evidence="3" id="KW-1185">Reference proteome</keyword>
<organism evidence="2">
    <name type="scientific">Oryza punctata</name>
    <name type="common">Red rice</name>
    <dbReference type="NCBI Taxonomy" id="4537"/>
    <lineage>
        <taxon>Eukaryota</taxon>
        <taxon>Viridiplantae</taxon>
        <taxon>Streptophyta</taxon>
        <taxon>Embryophyta</taxon>
        <taxon>Tracheophyta</taxon>
        <taxon>Spermatophyta</taxon>
        <taxon>Magnoliopsida</taxon>
        <taxon>Liliopsida</taxon>
        <taxon>Poales</taxon>
        <taxon>Poaceae</taxon>
        <taxon>BOP clade</taxon>
        <taxon>Oryzoideae</taxon>
        <taxon>Oryzeae</taxon>
        <taxon>Oryzinae</taxon>
        <taxon>Oryza</taxon>
    </lineage>
</organism>
<reference evidence="2" key="1">
    <citation type="submission" date="2015-04" db="UniProtKB">
        <authorList>
            <consortium name="EnsemblPlants"/>
        </authorList>
    </citation>
    <scope>IDENTIFICATION</scope>
</reference>
<dbReference type="HOGENOM" id="CLU_2349821_0_0_1"/>
<dbReference type="OMA" id="GRMHTIK"/>
<reference evidence="2" key="2">
    <citation type="submission" date="2018-05" db="EMBL/GenBank/DDBJ databases">
        <title>OpunRS2 (Oryza punctata Reference Sequence Version 2).</title>
        <authorList>
            <person name="Zhang J."/>
            <person name="Kudrna D."/>
            <person name="Lee S."/>
            <person name="Talag J."/>
            <person name="Welchert J."/>
            <person name="Wing R.A."/>
        </authorList>
    </citation>
    <scope>NUCLEOTIDE SEQUENCE [LARGE SCALE GENOMIC DNA]</scope>
</reference>
<dbReference type="EnsemblPlants" id="OPUNC05G02680.1">
    <property type="protein sequence ID" value="OPUNC05G02680.1"/>
    <property type="gene ID" value="OPUNC05G02680"/>
</dbReference>
<evidence type="ECO:0000313" key="2">
    <source>
        <dbReference type="EnsemblPlants" id="OPUNC05G02680.1"/>
    </source>
</evidence>
<dbReference type="Gramene" id="OPUNC05G02680.1">
    <property type="protein sequence ID" value="OPUNC05G02680.1"/>
    <property type="gene ID" value="OPUNC05G02680"/>
</dbReference>
<dbReference type="AlphaFoldDB" id="A0A0E0KYB6"/>
<feature type="region of interest" description="Disordered" evidence="1">
    <location>
        <begin position="86"/>
        <end position="108"/>
    </location>
</feature>
<name>A0A0E0KYB6_ORYPU</name>
<feature type="compositionally biased region" description="Low complexity" evidence="1">
    <location>
        <begin position="91"/>
        <end position="102"/>
    </location>
</feature>
<evidence type="ECO:0000313" key="3">
    <source>
        <dbReference type="Proteomes" id="UP000026962"/>
    </source>
</evidence>
<sequence length="108" mass="11555">MSWWQSQKSIRKGGGGPAAPATATTGIGGSAGEVAVQKVYHNLVPKTTFNHGAGKLRKIDSIKEDINKKADRFIKMTKERLFKQTKSFRQPAGSPAAAAVAGRDGKLF</sequence>
<protein>
    <submittedName>
        <fullName evidence="2">Uncharacterized protein</fullName>
    </submittedName>
</protein>
<feature type="region of interest" description="Disordered" evidence="1">
    <location>
        <begin position="1"/>
        <end position="27"/>
    </location>
</feature>
<dbReference type="Proteomes" id="UP000026962">
    <property type="component" value="Chromosome 5"/>
</dbReference>
<accession>A0A0E0KYB6</accession>
<proteinExistence type="predicted"/>